<dbReference type="eggNOG" id="COG1192">
    <property type="taxonomic scope" value="Bacteria"/>
</dbReference>
<proteinExistence type="predicted"/>
<dbReference type="HOGENOM" id="CLU_049431_0_0_6"/>
<evidence type="ECO:0000259" key="1">
    <source>
        <dbReference type="Pfam" id="PF01656"/>
    </source>
</evidence>
<dbReference type="EMBL" id="CP001157">
    <property type="protein sequence ID" value="ACO77955.1"/>
    <property type="molecule type" value="Genomic_DNA"/>
</dbReference>
<dbReference type="Gene3D" id="3.40.50.300">
    <property type="entry name" value="P-loop containing nucleotide triphosphate hydrolases"/>
    <property type="match status" value="1"/>
</dbReference>
<keyword evidence="3" id="KW-1185">Reference proteome</keyword>
<feature type="domain" description="CobQ/CobB/MinD/ParA nucleotide binding" evidence="1">
    <location>
        <begin position="127"/>
        <end position="250"/>
    </location>
</feature>
<dbReference type="SUPFAM" id="SSF52540">
    <property type="entry name" value="P-loop containing nucleoside triphosphate hydrolases"/>
    <property type="match status" value="1"/>
</dbReference>
<organism evidence="2 3">
    <name type="scientific">Azotobacter vinelandii (strain DJ / ATCC BAA-1303)</name>
    <dbReference type="NCBI Taxonomy" id="322710"/>
    <lineage>
        <taxon>Bacteria</taxon>
        <taxon>Pseudomonadati</taxon>
        <taxon>Pseudomonadota</taxon>
        <taxon>Gammaproteobacteria</taxon>
        <taxon>Pseudomonadales</taxon>
        <taxon>Pseudomonadaceae</taxon>
        <taxon>Azotobacter</taxon>
    </lineage>
</organism>
<dbReference type="PANTHER" id="PTHR13696:SF52">
    <property type="entry name" value="PARA FAMILY PROTEIN CT_582"/>
    <property type="match status" value="1"/>
</dbReference>
<dbReference type="InterPro" id="IPR027417">
    <property type="entry name" value="P-loop_NTPase"/>
</dbReference>
<protein>
    <recommendedName>
        <fullName evidence="1">CobQ/CobB/MinD/ParA nucleotide binding domain-containing protein</fullName>
    </recommendedName>
</protein>
<name>C1DSK0_AZOVD</name>
<gene>
    <name evidence="2" type="ordered locus">Avin_17420</name>
</gene>
<dbReference type="AlphaFoldDB" id="C1DSK0"/>
<dbReference type="Proteomes" id="UP000002424">
    <property type="component" value="Chromosome"/>
</dbReference>
<sequence>MSTFDRILPELAAIFHAHAAAVRRLAPLLVNRDLNGRVRLIVAERWRADREALQTLDALAREMRDRLGPHAFEPERAVLFEENLDAVRQGAPVLPLEGFDGVSVVDRLATDGSWSSIVPVGQGVPRIVFFSIKGGVGRSTALAATAWALARQGRRVLVLDLDLESPGLSSSLLPDERRPTFGIADWLVEDLVDNGDAVFADLFATSPLSHDGEIYVVPAHGADPGDYVAKLGRVWMPKVSGARRETWSQRLQRLLDALEARWRPDVVLIDSRAGIDEVASACVTGLGAQRVMLFALDGEQTWTGYRILFRHWRTSGVARDIRERLQLVGAMVPELAGAEYVAGVRERAWDMFAEELYDEVPAGEPVTGDTWSFDESDEGAPHYPWTIRWHRGFAALQSLHARFVAVDPQEVESLFGPVIDGLANFVDGTGEFHGER</sequence>
<accession>C1DSK0</accession>
<dbReference type="InterPro" id="IPR002586">
    <property type="entry name" value="CobQ/CobB/MinD/ParA_Nub-bd_dom"/>
</dbReference>
<dbReference type="NCBIfam" id="NF047398">
    <property type="entry name" value="AAA_KGGVGR"/>
    <property type="match status" value="1"/>
</dbReference>
<dbReference type="InterPro" id="IPR050678">
    <property type="entry name" value="DNA_Partitioning_ATPase"/>
</dbReference>
<dbReference type="OrthoDB" id="9804460at2"/>
<dbReference type="Pfam" id="PF01656">
    <property type="entry name" value="CbiA"/>
    <property type="match status" value="1"/>
</dbReference>
<dbReference type="STRING" id="322710.Avin_17420"/>
<reference evidence="2 3" key="1">
    <citation type="journal article" date="2009" name="J. Bacteriol.">
        <title>Genome sequence of Azotobacter vinelandii, an obligate aerobe specialized to support diverse anaerobic metabolic processes.</title>
        <authorList>
            <person name="Setubal J.C."/>
            <person name="dos Santos P."/>
            <person name="Goldman B.S."/>
            <person name="Ertesvag H."/>
            <person name="Espin G."/>
            <person name="Rubio L.M."/>
            <person name="Valla S."/>
            <person name="Almeida N.F."/>
            <person name="Balasubramanian D."/>
            <person name="Cromes L."/>
            <person name="Curatti L."/>
            <person name="Du Z."/>
            <person name="Godsy E."/>
            <person name="Goodner B."/>
            <person name="Hellner-Burris K."/>
            <person name="Hernandez J.A."/>
            <person name="Houmiel K."/>
            <person name="Imperial J."/>
            <person name="Kennedy C."/>
            <person name="Larson T.J."/>
            <person name="Latreille P."/>
            <person name="Ligon L.S."/>
            <person name="Lu J."/>
            <person name="Maerk M."/>
            <person name="Miller N.M."/>
            <person name="Norton S."/>
            <person name="O'Carroll I.P."/>
            <person name="Paulsen I."/>
            <person name="Raulfs E.C."/>
            <person name="Roemer R."/>
            <person name="Rosser J."/>
            <person name="Segura D."/>
            <person name="Slater S."/>
            <person name="Stricklin S.L."/>
            <person name="Studholme D.J."/>
            <person name="Sun J."/>
            <person name="Viana C.J."/>
            <person name="Wallin E."/>
            <person name="Wang B."/>
            <person name="Wheeler C."/>
            <person name="Zhu H."/>
            <person name="Dean D.R."/>
            <person name="Dixon R."/>
            <person name="Wood D."/>
        </authorList>
    </citation>
    <scope>NUCLEOTIDE SEQUENCE [LARGE SCALE GENOMIC DNA]</scope>
    <source>
        <strain evidence="3">DJ / ATCC BAA-1303</strain>
    </source>
</reference>
<dbReference type="GeneID" id="88185006"/>
<dbReference type="RefSeq" id="WP_012700365.1">
    <property type="nucleotide sequence ID" value="NC_012560.1"/>
</dbReference>
<evidence type="ECO:0000313" key="3">
    <source>
        <dbReference type="Proteomes" id="UP000002424"/>
    </source>
</evidence>
<evidence type="ECO:0000313" key="2">
    <source>
        <dbReference type="EMBL" id="ACO77955.1"/>
    </source>
</evidence>
<dbReference type="EnsemblBacteria" id="ACO77955">
    <property type="protein sequence ID" value="ACO77955"/>
    <property type="gene ID" value="Avin_17420"/>
</dbReference>
<dbReference type="PANTHER" id="PTHR13696">
    <property type="entry name" value="P-LOOP CONTAINING NUCLEOSIDE TRIPHOSPHATE HYDROLASE"/>
    <property type="match status" value="1"/>
</dbReference>
<dbReference type="KEGG" id="avn:Avin_17420"/>